<evidence type="ECO:0000256" key="2">
    <source>
        <dbReference type="SAM" id="MobiDB-lite"/>
    </source>
</evidence>
<accession>A0A6S6VF82</accession>
<reference evidence="3" key="1">
    <citation type="submission" date="2021-02" db="EMBL/GenBank/DDBJ databases">
        <authorList>
            <person name="Syme A R."/>
            <person name="Syme A R."/>
            <person name="Moolhuijzen P."/>
        </authorList>
    </citation>
    <scope>NUCLEOTIDE SEQUENCE</scope>
    <source>
        <strain evidence="3">W1-1</strain>
    </source>
</reference>
<dbReference type="GO" id="GO:0032543">
    <property type="term" value="P:mitochondrial translation"/>
    <property type="evidence" value="ECO:0007669"/>
    <property type="project" value="TreeGrafter"/>
</dbReference>
<gene>
    <name evidence="3" type="ORF">PTTW11_02700</name>
</gene>
<dbReference type="EMBL" id="HG992978">
    <property type="protein sequence ID" value="CAE7014772.1"/>
    <property type="molecule type" value="Genomic_DNA"/>
</dbReference>
<evidence type="ECO:0000313" key="4">
    <source>
        <dbReference type="Proteomes" id="UP000472372"/>
    </source>
</evidence>
<proteinExistence type="predicted"/>
<feature type="region of interest" description="Disordered" evidence="2">
    <location>
        <begin position="397"/>
        <end position="417"/>
    </location>
</feature>
<keyword evidence="3" id="KW-0689">Ribosomal protein</keyword>
<feature type="region of interest" description="Disordered" evidence="2">
    <location>
        <begin position="92"/>
        <end position="119"/>
    </location>
</feature>
<keyword evidence="1" id="KW-0175">Coiled coil</keyword>
<protein>
    <submittedName>
        <fullName evidence="3">Ribosomal protein s35 mitochondrial protein</fullName>
    </submittedName>
</protein>
<keyword evidence="3" id="KW-0687">Ribonucleoprotein</keyword>
<dbReference type="AlphaFoldDB" id="A0A6S6VF82"/>
<dbReference type="Proteomes" id="UP000472372">
    <property type="component" value="Chromosome 2"/>
</dbReference>
<sequence>MPPRLRSSRLSATANSLPFPSCSARPQTVTLPVHSSRQFSQTPCPQITLRRRKFYEWLNGPGRQLKEPIPDSTNYLGAYDKYGNLVRAGPGWRRDGAKTAEATKAEQTEAEAKTEKPIEDATPAAQESLEQLEAAVLSSEKDDQQVSKTSEGPGDGKLPPETAEDLRPFPQNQYFRSQPVLSEDLREAIYQRVKKDGASVSLASVEFGVSNERVGAVVRLKQMEKEWIAQGKTLALPYSKAVLAMLPTTPFVDTSLAKNKGKRPITHEPINDLIVHPATRQQLFVPVAESRRFTRVDAGKAFDNNLLPADARIPHPELVHAERELQMGLSFDERTRLATERFEKEQEKKRAEERRKEDELRALKVVPKRRWDFVIQDVSVETAGRDGRGAAAAGWRYGVPHQDRKRGIPKIPTRVEA</sequence>
<organism evidence="3 4">
    <name type="scientific">Pyrenophora teres f. teres</name>
    <dbReference type="NCBI Taxonomy" id="97479"/>
    <lineage>
        <taxon>Eukaryota</taxon>
        <taxon>Fungi</taxon>
        <taxon>Dikarya</taxon>
        <taxon>Ascomycota</taxon>
        <taxon>Pezizomycotina</taxon>
        <taxon>Dothideomycetes</taxon>
        <taxon>Pleosporomycetidae</taxon>
        <taxon>Pleosporales</taxon>
        <taxon>Pleosporineae</taxon>
        <taxon>Pleosporaceae</taxon>
        <taxon>Pyrenophora</taxon>
    </lineage>
</organism>
<dbReference type="PANTHER" id="PTHR28158:SF1">
    <property type="entry name" value="SMALL RIBOSOMAL SUBUNIT PROTEIN MS45"/>
    <property type="match status" value="1"/>
</dbReference>
<evidence type="ECO:0000256" key="1">
    <source>
        <dbReference type="SAM" id="Coils"/>
    </source>
</evidence>
<dbReference type="PANTHER" id="PTHR28158">
    <property type="entry name" value="37S RIBOSOMAL PROTEIN S35, MITOCHONDRIAL"/>
    <property type="match status" value="1"/>
</dbReference>
<evidence type="ECO:0000313" key="3">
    <source>
        <dbReference type="EMBL" id="CAE7014772.1"/>
    </source>
</evidence>
<name>A0A6S6VF82_9PLEO</name>
<feature type="region of interest" description="Disordered" evidence="2">
    <location>
        <begin position="136"/>
        <end position="167"/>
    </location>
</feature>
<feature type="coiled-coil region" evidence="1">
    <location>
        <begin position="334"/>
        <end position="363"/>
    </location>
</feature>
<dbReference type="GO" id="GO:0003735">
    <property type="term" value="F:structural constituent of ribosome"/>
    <property type="evidence" value="ECO:0007669"/>
    <property type="project" value="TreeGrafter"/>
</dbReference>
<dbReference type="Pfam" id="PF12298">
    <property type="entry name" value="Bot1p"/>
    <property type="match status" value="1"/>
</dbReference>
<dbReference type="GO" id="GO:0005763">
    <property type="term" value="C:mitochondrial small ribosomal subunit"/>
    <property type="evidence" value="ECO:0007669"/>
    <property type="project" value="TreeGrafter"/>
</dbReference>
<dbReference type="InterPro" id="IPR021036">
    <property type="entry name" value="Ribosomal_mS45"/>
</dbReference>